<dbReference type="RefSeq" id="WP_179789506.1">
    <property type="nucleotide sequence ID" value="NZ_BAAARR010000001.1"/>
</dbReference>
<name>A0A852ZTR4_9ACTN</name>
<dbReference type="AlphaFoldDB" id="A0A852ZTR4"/>
<dbReference type="PIRSF" id="PIRSF005962">
    <property type="entry name" value="Pept_M20D_amidohydro"/>
    <property type="match status" value="1"/>
</dbReference>
<reference evidence="2 3" key="1">
    <citation type="submission" date="2020-07" db="EMBL/GenBank/DDBJ databases">
        <title>Sequencing the genomes of 1000 actinobacteria strains.</title>
        <authorList>
            <person name="Klenk H.-P."/>
        </authorList>
    </citation>
    <scope>NUCLEOTIDE SEQUENCE [LARGE SCALE GENOMIC DNA]</scope>
    <source>
        <strain evidence="2 3">DSM 18448</strain>
    </source>
</reference>
<comment type="cofactor">
    <cofactor evidence="1">
        <name>Mn(2+)</name>
        <dbReference type="ChEBI" id="CHEBI:29035"/>
    </cofactor>
    <text evidence="1">The Mn(2+) ion enhances activity.</text>
</comment>
<dbReference type="Gene3D" id="3.30.70.360">
    <property type="match status" value="1"/>
</dbReference>
<feature type="binding site" evidence="1">
    <location>
        <position position="112"/>
    </location>
    <ligand>
        <name>Mn(2+)</name>
        <dbReference type="ChEBI" id="CHEBI:29035"/>
        <label>2</label>
    </ligand>
</feature>
<keyword evidence="1" id="KW-0464">Manganese</keyword>
<dbReference type="SUPFAM" id="SSF53187">
    <property type="entry name" value="Zn-dependent exopeptidases"/>
    <property type="match status" value="1"/>
</dbReference>
<sequence length="413" mass="43680">MVPEVGRTSIDTSIDRATVAVEHDLIALRREIHRRPELAGDEKNTAALVADRLRAAGLDVSTGVGGNGVVGILDGGGPGATVAYRADMDAVAMDEDVPYEFRSQVAGAGHLCGHDIHTAIGVGVARVLAEVRAQLPGRVVFYFQPAEESLSGAQAMIDDGALDLAGPQEIYALHCAHFDVGRFAVMPGLGLPGHDSFDLELDGQDAPARATEITARVGRLSTVTPPTTPQEHQDLLAALQVEDGPMARFVSAGAGAGVDPNSSSTRVHGWVKAWPDDLYPGIRDQVAQLVREIGGPRAVEQLRFRESRFPAMVCSPDLSHAAAEHFRTTVGPDAVAVLRACFPFNGEDFAHFLDRIPGAMFFLGVANPAAGLSGLVHTPTFAADERAIGIGTRAMAGWLADRLLRRTSVRSIG</sequence>
<keyword evidence="2" id="KW-0378">Hydrolase</keyword>
<evidence type="ECO:0000256" key="1">
    <source>
        <dbReference type="PIRSR" id="PIRSR005962-1"/>
    </source>
</evidence>
<proteinExistence type="predicted"/>
<dbReference type="Pfam" id="PF01546">
    <property type="entry name" value="Peptidase_M20"/>
    <property type="match status" value="1"/>
</dbReference>
<gene>
    <name evidence="2" type="ORF">F4554_004674</name>
</gene>
<organism evidence="2 3">
    <name type="scientific">Actinopolymorpha rutila</name>
    <dbReference type="NCBI Taxonomy" id="446787"/>
    <lineage>
        <taxon>Bacteria</taxon>
        <taxon>Bacillati</taxon>
        <taxon>Actinomycetota</taxon>
        <taxon>Actinomycetes</taxon>
        <taxon>Propionibacteriales</taxon>
        <taxon>Actinopolymorphaceae</taxon>
        <taxon>Actinopolymorpha</taxon>
    </lineage>
</organism>
<keyword evidence="1" id="KW-0479">Metal-binding</keyword>
<dbReference type="EMBL" id="JACBZH010000001">
    <property type="protein sequence ID" value="NYH92036.1"/>
    <property type="molecule type" value="Genomic_DNA"/>
</dbReference>
<evidence type="ECO:0000313" key="2">
    <source>
        <dbReference type="EMBL" id="NYH92036.1"/>
    </source>
</evidence>
<feature type="binding site" evidence="1">
    <location>
        <position position="114"/>
    </location>
    <ligand>
        <name>Mn(2+)</name>
        <dbReference type="ChEBI" id="CHEBI:29035"/>
        <label>2</label>
    </ligand>
</feature>
<feature type="binding site" evidence="1">
    <location>
        <position position="377"/>
    </location>
    <ligand>
        <name>Mn(2+)</name>
        <dbReference type="ChEBI" id="CHEBI:29035"/>
        <label>2</label>
    </ligand>
</feature>
<accession>A0A852ZTR4</accession>
<dbReference type="Gene3D" id="3.40.630.10">
    <property type="entry name" value="Zn peptidases"/>
    <property type="match status" value="1"/>
</dbReference>
<dbReference type="InterPro" id="IPR017439">
    <property type="entry name" value="Amidohydrolase"/>
</dbReference>
<dbReference type="NCBIfam" id="TIGR01891">
    <property type="entry name" value="amidohydrolases"/>
    <property type="match status" value="1"/>
</dbReference>
<keyword evidence="3" id="KW-1185">Reference proteome</keyword>
<dbReference type="PANTHER" id="PTHR11014">
    <property type="entry name" value="PEPTIDASE M20 FAMILY MEMBER"/>
    <property type="match status" value="1"/>
</dbReference>
<comment type="caution">
    <text evidence="2">The sequence shown here is derived from an EMBL/GenBank/DDBJ whole genome shotgun (WGS) entry which is preliminary data.</text>
</comment>
<dbReference type="Proteomes" id="UP000579605">
    <property type="component" value="Unassembled WGS sequence"/>
</dbReference>
<protein>
    <submittedName>
        <fullName evidence="2">Amidohydrolase</fullName>
    </submittedName>
</protein>
<feature type="binding site" evidence="1">
    <location>
        <position position="148"/>
    </location>
    <ligand>
        <name>Mn(2+)</name>
        <dbReference type="ChEBI" id="CHEBI:29035"/>
        <label>2</label>
    </ligand>
</feature>
<evidence type="ECO:0000313" key="3">
    <source>
        <dbReference type="Proteomes" id="UP000579605"/>
    </source>
</evidence>
<feature type="binding site" evidence="1">
    <location>
        <position position="174"/>
    </location>
    <ligand>
        <name>Mn(2+)</name>
        <dbReference type="ChEBI" id="CHEBI:29035"/>
        <label>2</label>
    </ligand>
</feature>
<dbReference type="GO" id="GO:0016787">
    <property type="term" value="F:hydrolase activity"/>
    <property type="evidence" value="ECO:0007669"/>
    <property type="project" value="UniProtKB-KW"/>
</dbReference>
<dbReference type="PANTHER" id="PTHR11014:SF63">
    <property type="entry name" value="METALLOPEPTIDASE, PUTATIVE (AFU_ORTHOLOGUE AFUA_6G09600)-RELATED"/>
    <property type="match status" value="1"/>
</dbReference>
<dbReference type="GO" id="GO:0046872">
    <property type="term" value="F:metal ion binding"/>
    <property type="evidence" value="ECO:0007669"/>
    <property type="project" value="UniProtKB-KW"/>
</dbReference>
<dbReference type="InterPro" id="IPR002933">
    <property type="entry name" value="Peptidase_M20"/>
</dbReference>